<dbReference type="EC" id="3.2.2.22" evidence="4"/>
<evidence type="ECO:0000256" key="1">
    <source>
        <dbReference type="ARBA" id="ARBA00022801"/>
    </source>
</evidence>
<dbReference type="GO" id="GO:0017148">
    <property type="term" value="P:negative regulation of translation"/>
    <property type="evidence" value="ECO:0007669"/>
    <property type="project" value="InterPro"/>
</dbReference>
<proteinExistence type="predicted"/>
<dbReference type="OrthoDB" id="391391at2"/>
<dbReference type="InterPro" id="IPR001574">
    <property type="entry name" value="Ribosome_inactivat_prot"/>
</dbReference>
<dbReference type="GO" id="GO:0030598">
    <property type="term" value="F:rRNA N-glycosylase activity"/>
    <property type="evidence" value="ECO:0007669"/>
    <property type="project" value="UniProtKB-EC"/>
</dbReference>
<gene>
    <name evidence="4" type="primary">stxA_2</name>
    <name evidence="4" type="ORF">SMSRO_SF016530</name>
</gene>
<evidence type="ECO:0000256" key="3">
    <source>
        <dbReference type="SAM" id="SignalP"/>
    </source>
</evidence>
<comment type="caution">
    <text evidence="4">The sequence shown here is derived from an EMBL/GenBank/DDBJ whole genome shotgun (WGS) entry which is preliminary data.</text>
</comment>
<dbReference type="PANTHER" id="PTHR33453">
    <property type="match status" value="1"/>
</dbReference>
<keyword evidence="4" id="KW-0326">Glycosidase</keyword>
<dbReference type="GO" id="GO:0006952">
    <property type="term" value="P:defense response"/>
    <property type="evidence" value="ECO:0007669"/>
    <property type="project" value="UniProtKB-KW"/>
</dbReference>
<keyword evidence="3" id="KW-0732">Signal</keyword>
<accession>A0A2P6FEB8</accession>
<dbReference type="Proteomes" id="UP000031565">
    <property type="component" value="Unassembled WGS sequence"/>
</dbReference>
<name>A0A2P6FEB8_9MOLU</name>
<keyword evidence="1 4" id="KW-0378">Hydrolase</keyword>
<sequence>MKKLLSLLSVLTISGTAVPTTIAASPYEKQEENKTQTSTEYSIFKNDASFKTPRLYVNWNANDYFDKLKKQILKSLLDNGIILNLNNSGGTSYFAINNTQFNSFVIPFSVERDNQSINIDLVFRSSDFYLQGFSYDTIYYHFSDSTITSINGQTPRNLNFDSNYNTLIGDSNPTISWSGIEQAFNDLVNYGENPGNNSVIRGALARVILATAESMRFRQVRENIERTYNQNIQLYWRDYFYPIITNWSRTTSEAINYLEEHENSLDGFTHISKILIFTSVILMHLNSCGSFYYKNNTTCYDKPILSKFLTENQQPVEYFLEWRNGEEKIGILDINLGREIPTYYNKIIFFNEEENKEVYSKFSWGGDSHWGWNVNDIFKNKNIKDIITNVKVVSDPDAKKYANKELIDIKWRGSARGKVYTGLTFYWKEDNTWHLQILTYLYGESWASWGGGGSWHNLGRRIELS</sequence>
<keyword evidence="2" id="KW-0611">Plant defense</keyword>
<feature type="chain" id="PRO_5015170269" evidence="3">
    <location>
        <begin position="24"/>
        <end position="465"/>
    </location>
</feature>
<feature type="signal peptide" evidence="3">
    <location>
        <begin position="1"/>
        <end position="23"/>
    </location>
</feature>
<evidence type="ECO:0000313" key="5">
    <source>
        <dbReference type="Proteomes" id="UP000031565"/>
    </source>
</evidence>
<organism evidence="4 5">
    <name type="scientific">Spiroplasma poulsonii</name>
    <dbReference type="NCBI Taxonomy" id="2138"/>
    <lineage>
        <taxon>Bacteria</taxon>
        <taxon>Bacillati</taxon>
        <taxon>Mycoplasmatota</taxon>
        <taxon>Mollicutes</taxon>
        <taxon>Entomoplasmatales</taxon>
        <taxon>Spiroplasmataceae</taxon>
        <taxon>Spiroplasma</taxon>
    </lineage>
</organism>
<dbReference type="PANTHER" id="PTHR33453:SF9">
    <property type="entry name" value="ALBUMIN B-32"/>
    <property type="match status" value="1"/>
</dbReference>
<dbReference type="InterPro" id="IPR016138">
    <property type="entry name" value="Ribosome_inactivat_prot_sub1"/>
</dbReference>
<reference evidence="4 5" key="1">
    <citation type="journal article" date="2015" name="MBio">
        <title>Genome sequence of the Drosophila melanogaster male-killing Spiroplasma strain MSRO endosymbiont.</title>
        <authorList>
            <person name="Paredes J.C."/>
            <person name="Herren J.K."/>
            <person name="Schupfer F."/>
            <person name="Marin R."/>
            <person name="Claverol S."/>
            <person name="Kuo C.H."/>
            <person name="Lemaitre B."/>
            <person name="Beven L."/>
        </authorList>
    </citation>
    <scope>NUCLEOTIDE SEQUENCE [LARGE SCALE GENOMIC DNA]</scope>
    <source>
        <strain evidence="4 5">MSRO</strain>
    </source>
</reference>
<protein>
    <submittedName>
        <fullName evidence="4">Shiga toxin subunit A</fullName>
        <ecNumber evidence="4">3.2.2.22</ecNumber>
    </submittedName>
</protein>
<dbReference type="Pfam" id="PF00161">
    <property type="entry name" value="RIP"/>
    <property type="match status" value="1"/>
</dbReference>
<dbReference type="InterPro" id="IPR036041">
    <property type="entry name" value="Ribosome-inact_prot_sf"/>
</dbReference>
<dbReference type="EMBL" id="JTLV02000001">
    <property type="protein sequence ID" value="PQM31800.1"/>
    <property type="molecule type" value="Genomic_DNA"/>
</dbReference>
<keyword evidence="5" id="KW-1185">Reference proteome</keyword>
<dbReference type="RefSeq" id="WP_040093770.1">
    <property type="nucleotide sequence ID" value="NZ_CM020866.1"/>
</dbReference>
<dbReference type="AlphaFoldDB" id="A0A2P6FEB8"/>
<evidence type="ECO:0000313" key="4">
    <source>
        <dbReference type="EMBL" id="PQM31800.1"/>
    </source>
</evidence>
<dbReference type="SUPFAM" id="SSF56371">
    <property type="entry name" value="Ribosome inactivating proteins (RIP)"/>
    <property type="match status" value="1"/>
</dbReference>
<dbReference type="Gene3D" id="3.40.420.10">
    <property type="entry name" value="Ricin (A subunit), domain 1"/>
    <property type="match status" value="1"/>
</dbReference>
<evidence type="ECO:0000256" key="2">
    <source>
        <dbReference type="ARBA" id="ARBA00022821"/>
    </source>
</evidence>